<dbReference type="STRING" id="40571.SAMN05660733_07794"/>
<dbReference type="PANTHER" id="PTHR21716">
    <property type="entry name" value="TRANSMEMBRANE PROTEIN"/>
    <property type="match status" value="1"/>
</dbReference>
<feature type="transmembrane region" description="Helical" evidence="8">
    <location>
        <begin position="20"/>
        <end position="40"/>
    </location>
</feature>
<feature type="transmembrane region" description="Helical" evidence="8">
    <location>
        <begin position="246"/>
        <end position="272"/>
    </location>
</feature>
<protein>
    <submittedName>
        <fullName evidence="9">Predicted PurR-regulated permease PerM</fullName>
    </submittedName>
</protein>
<dbReference type="eggNOG" id="COG0628">
    <property type="taxonomic scope" value="Bacteria"/>
</dbReference>
<dbReference type="AlphaFoldDB" id="A0A1W2FSS7"/>
<comment type="similarity">
    <text evidence="2">Belongs to the autoinducer-2 exporter (AI-2E) (TC 2.A.86) family.</text>
</comment>
<dbReference type="OrthoDB" id="9784366at2"/>
<dbReference type="Pfam" id="PF01594">
    <property type="entry name" value="AI-2E_transport"/>
    <property type="match status" value="1"/>
</dbReference>
<evidence type="ECO:0000313" key="9">
    <source>
        <dbReference type="EMBL" id="SMD24678.1"/>
    </source>
</evidence>
<sequence>MKEASRPPNSGQLVRRLKEAAVPAAACIALIVLLCLLIRLSVMVSAVLLPCAVALLLAALLHPAAQWLRRFHIPRWLATALVLLAGVAVIGGILTFAVNAIVSGLPDLQATVQSSLSSLRHWLVHGPLHLSQRQIEEGIDNLTAWLRERSDQLASSVTATASALMRFLAGTVLALFVLVILLYDGERVHRAVVRAMPHDLAHRADQRIRFAFAQLSTYVRASIAVALIDAIGIGAGLVLLGVPLALALASLVFLGGFVPFVGAFVTGGLAVLVAFVTKGPVVALVVFAIVIGVQQLEGNILQPLLLGKAVRLHPLVVVLAVSTGAVTAGIVGAVFAVPLVIVLRALFSPPSHQSDERRA</sequence>
<keyword evidence="7 8" id="KW-0472">Membrane</keyword>
<dbReference type="GO" id="GO:0055085">
    <property type="term" value="P:transmembrane transport"/>
    <property type="evidence" value="ECO:0007669"/>
    <property type="project" value="TreeGrafter"/>
</dbReference>
<keyword evidence="5 8" id="KW-0812">Transmembrane</keyword>
<organism evidence="9 10">
    <name type="scientific">Lentzea albidocapillata</name>
    <dbReference type="NCBI Taxonomy" id="40571"/>
    <lineage>
        <taxon>Bacteria</taxon>
        <taxon>Bacillati</taxon>
        <taxon>Actinomycetota</taxon>
        <taxon>Actinomycetes</taxon>
        <taxon>Pseudonocardiales</taxon>
        <taxon>Pseudonocardiaceae</taxon>
        <taxon>Lentzea</taxon>
    </lineage>
</organism>
<gene>
    <name evidence="9" type="ORF">SAMN05660733_07794</name>
</gene>
<evidence type="ECO:0000256" key="5">
    <source>
        <dbReference type="ARBA" id="ARBA00022692"/>
    </source>
</evidence>
<dbReference type="InterPro" id="IPR002549">
    <property type="entry name" value="AI-2E-like"/>
</dbReference>
<feature type="transmembrane region" description="Helical" evidence="8">
    <location>
        <begin position="217"/>
        <end position="240"/>
    </location>
</feature>
<keyword evidence="3" id="KW-0813">Transport</keyword>
<evidence type="ECO:0000256" key="2">
    <source>
        <dbReference type="ARBA" id="ARBA00009773"/>
    </source>
</evidence>
<proteinExistence type="inferred from homology"/>
<evidence type="ECO:0000256" key="4">
    <source>
        <dbReference type="ARBA" id="ARBA00022475"/>
    </source>
</evidence>
<evidence type="ECO:0000256" key="7">
    <source>
        <dbReference type="ARBA" id="ARBA00023136"/>
    </source>
</evidence>
<comment type="subcellular location">
    <subcellularLocation>
        <location evidence="1">Cell membrane</location>
        <topology evidence="1">Multi-pass membrane protein</topology>
    </subcellularLocation>
</comment>
<feature type="transmembrane region" description="Helical" evidence="8">
    <location>
        <begin position="279"/>
        <end position="296"/>
    </location>
</feature>
<reference evidence="10" key="1">
    <citation type="submission" date="2017-04" db="EMBL/GenBank/DDBJ databases">
        <authorList>
            <person name="Varghese N."/>
            <person name="Submissions S."/>
        </authorList>
    </citation>
    <scope>NUCLEOTIDE SEQUENCE [LARGE SCALE GENOMIC DNA]</scope>
    <source>
        <strain evidence="10">DSM 44073</strain>
    </source>
</reference>
<feature type="transmembrane region" description="Helical" evidence="8">
    <location>
        <begin position="163"/>
        <end position="183"/>
    </location>
</feature>
<dbReference type="GO" id="GO:0005886">
    <property type="term" value="C:plasma membrane"/>
    <property type="evidence" value="ECO:0007669"/>
    <property type="project" value="UniProtKB-SubCell"/>
</dbReference>
<feature type="transmembrane region" description="Helical" evidence="8">
    <location>
        <begin position="316"/>
        <end position="347"/>
    </location>
</feature>
<dbReference type="Proteomes" id="UP000192840">
    <property type="component" value="Unassembled WGS sequence"/>
</dbReference>
<feature type="transmembrane region" description="Helical" evidence="8">
    <location>
        <begin position="46"/>
        <end position="64"/>
    </location>
</feature>
<accession>A0A1W2FSS7</accession>
<evidence type="ECO:0000256" key="3">
    <source>
        <dbReference type="ARBA" id="ARBA00022448"/>
    </source>
</evidence>
<dbReference type="EMBL" id="FWYC01000022">
    <property type="protein sequence ID" value="SMD24678.1"/>
    <property type="molecule type" value="Genomic_DNA"/>
</dbReference>
<dbReference type="PANTHER" id="PTHR21716:SF53">
    <property type="entry name" value="PERMEASE PERM-RELATED"/>
    <property type="match status" value="1"/>
</dbReference>
<feature type="transmembrane region" description="Helical" evidence="8">
    <location>
        <begin position="76"/>
        <end position="102"/>
    </location>
</feature>
<evidence type="ECO:0000256" key="6">
    <source>
        <dbReference type="ARBA" id="ARBA00022989"/>
    </source>
</evidence>
<keyword evidence="4" id="KW-1003">Cell membrane</keyword>
<evidence type="ECO:0000313" key="10">
    <source>
        <dbReference type="Proteomes" id="UP000192840"/>
    </source>
</evidence>
<evidence type="ECO:0000256" key="8">
    <source>
        <dbReference type="SAM" id="Phobius"/>
    </source>
</evidence>
<dbReference type="RefSeq" id="WP_144065753.1">
    <property type="nucleotide sequence ID" value="NZ_FWYC01000022.1"/>
</dbReference>
<evidence type="ECO:0000256" key="1">
    <source>
        <dbReference type="ARBA" id="ARBA00004651"/>
    </source>
</evidence>
<name>A0A1W2FSS7_9PSEU</name>
<keyword evidence="10" id="KW-1185">Reference proteome</keyword>
<keyword evidence="6 8" id="KW-1133">Transmembrane helix</keyword>